<dbReference type="RefSeq" id="WP_243492759.1">
    <property type="nucleotide sequence ID" value="NZ_CP063361.1"/>
</dbReference>
<evidence type="ECO:0000256" key="1">
    <source>
        <dbReference type="SAM" id="MobiDB-lite"/>
    </source>
</evidence>
<reference evidence="2 3" key="1">
    <citation type="submission" date="2020-10" db="EMBL/GenBank/DDBJ databases">
        <title>Genome analysis of Massilia species.</title>
        <authorList>
            <person name="Jung D.-H."/>
        </authorList>
    </citation>
    <scope>NUCLEOTIDE SEQUENCE [LARGE SCALE GENOMIC DNA]</scope>
    <source>
        <strain evidence="3">sipir</strain>
    </source>
</reference>
<gene>
    <name evidence="2" type="ORF">INH39_08165</name>
</gene>
<dbReference type="EMBL" id="CP063361">
    <property type="protein sequence ID" value="UOD31645.1"/>
    <property type="molecule type" value="Genomic_DNA"/>
</dbReference>
<name>A0ABY4AA17_9BURK</name>
<dbReference type="Proteomes" id="UP000831532">
    <property type="component" value="Chromosome"/>
</dbReference>
<keyword evidence="3" id="KW-1185">Reference proteome</keyword>
<evidence type="ECO:0000313" key="3">
    <source>
        <dbReference type="Proteomes" id="UP000831532"/>
    </source>
</evidence>
<sequence length="209" mass="22740">MPATNDAVDERMPAPSTSVNEESPQAGQGLQCASFLLEVRNRAHVTRELVDRINTIMTESGFEVTLTPTHIASAPPAFPNQSISTEPLQAAKRGEARLVNWTRDGTLLEGSKLEAAWGVKRQTVDAARRRGEIFSVWVKGMHWYPGEALKFDRATLAKINGALGDIDPSSKLLFLLRKHGALGAQTPADAVAEGKLEDVIRLATDWALT</sequence>
<protein>
    <submittedName>
        <fullName evidence="2">Uncharacterized protein</fullName>
    </submittedName>
</protein>
<organism evidence="2 3">
    <name type="scientific">Massilia violaceinigra</name>
    <dbReference type="NCBI Taxonomy" id="2045208"/>
    <lineage>
        <taxon>Bacteria</taxon>
        <taxon>Pseudomonadati</taxon>
        <taxon>Pseudomonadota</taxon>
        <taxon>Betaproteobacteria</taxon>
        <taxon>Burkholderiales</taxon>
        <taxon>Oxalobacteraceae</taxon>
        <taxon>Telluria group</taxon>
        <taxon>Massilia</taxon>
    </lineage>
</organism>
<feature type="compositionally biased region" description="Polar residues" evidence="1">
    <location>
        <begin position="15"/>
        <end position="26"/>
    </location>
</feature>
<proteinExistence type="predicted"/>
<feature type="region of interest" description="Disordered" evidence="1">
    <location>
        <begin position="1"/>
        <end position="26"/>
    </location>
</feature>
<accession>A0ABY4AA17</accession>
<evidence type="ECO:0000313" key="2">
    <source>
        <dbReference type="EMBL" id="UOD31645.1"/>
    </source>
</evidence>